<evidence type="ECO:0000256" key="6">
    <source>
        <dbReference type="ARBA" id="ARBA00023136"/>
    </source>
</evidence>
<evidence type="ECO:0000256" key="7">
    <source>
        <dbReference type="ARBA" id="ARBA00023157"/>
    </source>
</evidence>
<keyword evidence="6" id="KW-0472">Membrane</keyword>
<evidence type="ECO:0000256" key="5">
    <source>
        <dbReference type="ARBA" id="ARBA00022989"/>
    </source>
</evidence>
<sequence>FYRCCFSILTETFKQVTMLHVYGEAESALLPCFYGGSLPEKDPSVIWSRNDRNPKVFHLRPGGDDPEGQNQIYKGRTSMTPDALQTRNFSLTFSNLLLSDSGNYICSISDGIKELKLTEVQLNVKGHGLTLHQCLLLWSNLN</sequence>
<dbReference type="GO" id="GO:0009897">
    <property type="term" value="C:external side of plasma membrane"/>
    <property type="evidence" value="ECO:0007669"/>
    <property type="project" value="TreeGrafter"/>
</dbReference>
<dbReference type="Pfam" id="PF07686">
    <property type="entry name" value="V-set"/>
    <property type="match status" value="1"/>
</dbReference>
<keyword evidence="7" id="KW-1015">Disulfide bond</keyword>
<dbReference type="GO" id="GO:0007166">
    <property type="term" value="P:cell surface receptor signaling pathway"/>
    <property type="evidence" value="ECO:0007669"/>
    <property type="project" value="TreeGrafter"/>
</dbReference>
<keyword evidence="3" id="KW-0812">Transmembrane</keyword>
<dbReference type="InterPro" id="IPR013783">
    <property type="entry name" value="Ig-like_fold"/>
</dbReference>
<dbReference type="Gene3D" id="2.60.40.10">
    <property type="entry name" value="Immunoglobulins"/>
    <property type="match status" value="1"/>
</dbReference>
<name>A0A3Q2QUL1_FUNHE</name>
<evidence type="ECO:0000313" key="12">
    <source>
        <dbReference type="Ensembl" id="ENSFHEP00000031596.1"/>
    </source>
</evidence>
<keyword evidence="5" id="KW-1133">Transmembrane helix</keyword>
<evidence type="ECO:0000256" key="8">
    <source>
        <dbReference type="ARBA" id="ARBA00023170"/>
    </source>
</evidence>
<dbReference type="PANTHER" id="PTHR25466">
    <property type="entry name" value="T-LYMPHOCYTE ACTIVATION ANTIGEN"/>
    <property type="match status" value="1"/>
</dbReference>
<dbReference type="GO" id="GO:0031295">
    <property type="term" value="P:T cell costimulation"/>
    <property type="evidence" value="ECO:0007669"/>
    <property type="project" value="TreeGrafter"/>
</dbReference>
<evidence type="ECO:0000256" key="2">
    <source>
        <dbReference type="ARBA" id="ARBA00022475"/>
    </source>
</evidence>
<dbReference type="AlphaFoldDB" id="A0A3Q2QUL1"/>
<dbReference type="GeneTree" id="ENSGT00940000175296"/>
<dbReference type="GO" id="GO:0042130">
    <property type="term" value="P:negative regulation of T cell proliferation"/>
    <property type="evidence" value="ECO:0007669"/>
    <property type="project" value="TreeGrafter"/>
</dbReference>
<evidence type="ECO:0000256" key="3">
    <source>
        <dbReference type="ARBA" id="ARBA00022692"/>
    </source>
</evidence>
<comment type="subcellular location">
    <subcellularLocation>
        <location evidence="1">Cell membrane</location>
        <topology evidence="1">Single-pass type I membrane protein</topology>
    </subcellularLocation>
</comment>
<dbReference type="InterPro" id="IPR036179">
    <property type="entry name" value="Ig-like_dom_sf"/>
</dbReference>
<organism evidence="12 13">
    <name type="scientific">Fundulus heteroclitus</name>
    <name type="common">Killifish</name>
    <name type="synonym">Mummichog</name>
    <dbReference type="NCBI Taxonomy" id="8078"/>
    <lineage>
        <taxon>Eukaryota</taxon>
        <taxon>Metazoa</taxon>
        <taxon>Chordata</taxon>
        <taxon>Craniata</taxon>
        <taxon>Vertebrata</taxon>
        <taxon>Euteleostomi</taxon>
        <taxon>Actinopterygii</taxon>
        <taxon>Neopterygii</taxon>
        <taxon>Teleostei</taxon>
        <taxon>Neoteleostei</taxon>
        <taxon>Acanthomorphata</taxon>
        <taxon>Ovalentaria</taxon>
        <taxon>Atherinomorphae</taxon>
        <taxon>Cyprinodontiformes</taxon>
        <taxon>Fundulidae</taxon>
        <taxon>Fundulus</taxon>
    </lineage>
</organism>
<evidence type="ECO:0000256" key="10">
    <source>
        <dbReference type="ARBA" id="ARBA00023319"/>
    </source>
</evidence>
<keyword evidence="8" id="KW-0675">Receptor</keyword>
<dbReference type="InterPro" id="IPR013106">
    <property type="entry name" value="Ig_V-set"/>
</dbReference>
<dbReference type="PROSITE" id="PS50835">
    <property type="entry name" value="IG_LIKE"/>
    <property type="match status" value="1"/>
</dbReference>
<dbReference type="PANTHER" id="PTHR25466:SF14">
    <property type="entry name" value="BUTYROPHILIN SUBFAMILY 2 MEMBER A2-LIKE-RELATED"/>
    <property type="match status" value="1"/>
</dbReference>
<evidence type="ECO:0000256" key="1">
    <source>
        <dbReference type="ARBA" id="ARBA00004251"/>
    </source>
</evidence>
<keyword evidence="13" id="KW-1185">Reference proteome</keyword>
<dbReference type="Proteomes" id="UP000265000">
    <property type="component" value="Unplaced"/>
</dbReference>
<evidence type="ECO:0000313" key="13">
    <source>
        <dbReference type="Proteomes" id="UP000265000"/>
    </source>
</evidence>
<evidence type="ECO:0000259" key="11">
    <source>
        <dbReference type="PROSITE" id="PS50835"/>
    </source>
</evidence>
<proteinExistence type="predicted"/>
<dbReference type="GO" id="GO:0042102">
    <property type="term" value="P:positive regulation of T cell proliferation"/>
    <property type="evidence" value="ECO:0007669"/>
    <property type="project" value="TreeGrafter"/>
</dbReference>
<dbReference type="InterPro" id="IPR003599">
    <property type="entry name" value="Ig_sub"/>
</dbReference>
<dbReference type="SMART" id="SM00406">
    <property type="entry name" value="IGv"/>
    <property type="match status" value="1"/>
</dbReference>
<dbReference type="SMART" id="SM00409">
    <property type="entry name" value="IG"/>
    <property type="match status" value="1"/>
</dbReference>
<keyword evidence="10" id="KW-0393">Immunoglobulin domain</keyword>
<dbReference type="InterPro" id="IPR007110">
    <property type="entry name" value="Ig-like_dom"/>
</dbReference>
<reference evidence="12" key="1">
    <citation type="submission" date="2025-08" db="UniProtKB">
        <authorList>
            <consortium name="Ensembl"/>
        </authorList>
    </citation>
    <scope>IDENTIFICATION</scope>
</reference>
<evidence type="ECO:0000256" key="9">
    <source>
        <dbReference type="ARBA" id="ARBA00023180"/>
    </source>
</evidence>
<dbReference type="InterPro" id="IPR051713">
    <property type="entry name" value="T-cell_Activation_Regulation"/>
</dbReference>
<feature type="domain" description="Ig-like" evidence="11">
    <location>
        <begin position="24"/>
        <end position="118"/>
    </location>
</feature>
<dbReference type="GO" id="GO:0071222">
    <property type="term" value="P:cellular response to lipopolysaccharide"/>
    <property type="evidence" value="ECO:0007669"/>
    <property type="project" value="TreeGrafter"/>
</dbReference>
<dbReference type="GO" id="GO:0006955">
    <property type="term" value="P:immune response"/>
    <property type="evidence" value="ECO:0007669"/>
    <property type="project" value="TreeGrafter"/>
</dbReference>
<dbReference type="Ensembl" id="ENSFHET00000033393.1">
    <property type="protein sequence ID" value="ENSFHEP00000031596.1"/>
    <property type="gene ID" value="ENSFHEG00000017603.1"/>
</dbReference>
<protein>
    <recommendedName>
        <fullName evidence="11">Ig-like domain-containing protein</fullName>
    </recommendedName>
</protein>
<dbReference type="SUPFAM" id="SSF48726">
    <property type="entry name" value="Immunoglobulin"/>
    <property type="match status" value="1"/>
</dbReference>
<evidence type="ECO:0000256" key="4">
    <source>
        <dbReference type="ARBA" id="ARBA00022729"/>
    </source>
</evidence>
<reference evidence="12" key="2">
    <citation type="submission" date="2025-09" db="UniProtKB">
        <authorList>
            <consortium name="Ensembl"/>
        </authorList>
    </citation>
    <scope>IDENTIFICATION</scope>
</reference>
<keyword evidence="4" id="KW-0732">Signal</keyword>
<keyword evidence="2" id="KW-1003">Cell membrane</keyword>
<keyword evidence="9" id="KW-0325">Glycoprotein</keyword>
<accession>A0A3Q2QUL1</accession>